<dbReference type="eggNOG" id="ENOG502RA4G">
    <property type="taxonomic scope" value="Eukaryota"/>
</dbReference>
<organism evidence="2 3">
    <name type="scientific">Caenorhabditis tropicalis</name>
    <dbReference type="NCBI Taxonomy" id="1561998"/>
    <lineage>
        <taxon>Eukaryota</taxon>
        <taxon>Metazoa</taxon>
        <taxon>Ecdysozoa</taxon>
        <taxon>Nematoda</taxon>
        <taxon>Chromadorea</taxon>
        <taxon>Rhabditida</taxon>
        <taxon>Rhabditina</taxon>
        <taxon>Rhabditomorpha</taxon>
        <taxon>Rhabditoidea</taxon>
        <taxon>Rhabditidae</taxon>
        <taxon>Peloderinae</taxon>
        <taxon>Caenorhabditis</taxon>
    </lineage>
</organism>
<feature type="chain" id="PRO_5009309603" evidence="1">
    <location>
        <begin position="20"/>
        <end position="154"/>
    </location>
</feature>
<dbReference type="Proteomes" id="UP000095282">
    <property type="component" value="Unplaced"/>
</dbReference>
<accession>A0A1I7V0B7</accession>
<keyword evidence="1" id="KW-0732">Signal</keyword>
<feature type="signal peptide" evidence="1">
    <location>
        <begin position="1"/>
        <end position="19"/>
    </location>
</feature>
<reference evidence="3" key="1">
    <citation type="submission" date="2016-11" db="UniProtKB">
        <authorList>
            <consortium name="WormBaseParasite"/>
        </authorList>
    </citation>
    <scope>IDENTIFICATION</scope>
</reference>
<evidence type="ECO:0000313" key="2">
    <source>
        <dbReference type="Proteomes" id="UP000095282"/>
    </source>
</evidence>
<dbReference type="WBParaSite" id="Csp11.Scaffold630.g21127.t1">
    <property type="protein sequence ID" value="Csp11.Scaffold630.g21127.t1"/>
    <property type="gene ID" value="Csp11.Scaffold630.g21127"/>
</dbReference>
<evidence type="ECO:0000256" key="1">
    <source>
        <dbReference type="SAM" id="SignalP"/>
    </source>
</evidence>
<name>A0A1I7V0B7_9PELO</name>
<keyword evidence="2" id="KW-1185">Reference proteome</keyword>
<proteinExistence type="predicted"/>
<sequence>MHFYSIPLALLLCSQSIGAFRGLPSLPGYLNAFGSDGKSSEEQTNSRFYSRGLRVKTYPKTFGGLESLTEQKDRDPVLAQIRQSVQMDIQKISDEVGLVSKQISAIYNDKNIKNEERNAAIQLLTEKHPKIVPAVLNLIGKLHKINNSARFDRF</sequence>
<evidence type="ECO:0000313" key="3">
    <source>
        <dbReference type="WBParaSite" id="Csp11.Scaffold630.g21127.t1"/>
    </source>
</evidence>
<dbReference type="AlphaFoldDB" id="A0A1I7V0B7"/>
<protein>
    <submittedName>
        <fullName evidence="3">DUF148 domain-containing protein</fullName>
    </submittedName>
</protein>